<dbReference type="InterPro" id="IPR029063">
    <property type="entry name" value="SAM-dependent_MTases_sf"/>
</dbReference>
<evidence type="ECO:0000256" key="13">
    <source>
        <dbReference type="ARBA" id="ARBA00047283"/>
    </source>
</evidence>
<comment type="function">
    <text evidence="1">Specifically methylates the cytosine at position 967 (m5C967) of 16S rRNA.</text>
</comment>
<comment type="similarity">
    <text evidence="3 14">Belongs to the class I-like SAM-binding methyltransferase superfamily. RsmB/NOP family.</text>
</comment>
<feature type="binding site" evidence="14">
    <location>
        <position position="278"/>
    </location>
    <ligand>
        <name>S-adenosyl-L-methionine</name>
        <dbReference type="ChEBI" id="CHEBI:59789"/>
    </ligand>
</feature>
<dbReference type="CDD" id="cd02440">
    <property type="entry name" value="AdoMet_MTases"/>
    <property type="match status" value="1"/>
</dbReference>
<dbReference type="NCBIfam" id="TIGR00563">
    <property type="entry name" value="rsmB"/>
    <property type="match status" value="1"/>
</dbReference>
<feature type="binding site" evidence="14">
    <location>
        <position position="304"/>
    </location>
    <ligand>
        <name>S-adenosyl-L-methionine</name>
        <dbReference type="ChEBI" id="CHEBI:59789"/>
    </ligand>
</feature>
<evidence type="ECO:0000256" key="3">
    <source>
        <dbReference type="ARBA" id="ARBA00007494"/>
    </source>
</evidence>
<evidence type="ECO:0000256" key="4">
    <source>
        <dbReference type="ARBA" id="ARBA00012140"/>
    </source>
</evidence>
<evidence type="ECO:0000256" key="9">
    <source>
        <dbReference type="ARBA" id="ARBA00022691"/>
    </source>
</evidence>
<protein>
    <recommendedName>
        <fullName evidence="4">16S rRNA (cytosine(967)-C(5))-methyltransferase</fullName>
        <ecNumber evidence="4">2.1.1.176</ecNumber>
    </recommendedName>
    <alternativeName>
        <fullName evidence="11">16S rRNA m5C967 methyltransferase</fullName>
    </alternativeName>
    <alternativeName>
        <fullName evidence="12">rRNA (cytosine-C(5)-)-methyltransferase RsmB</fullName>
    </alternativeName>
</protein>
<keyword evidence="15" id="KW-0175">Coiled coil</keyword>
<evidence type="ECO:0000256" key="2">
    <source>
        <dbReference type="ARBA" id="ARBA00004496"/>
    </source>
</evidence>
<dbReference type="GO" id="GO:0005829">
    <property type="term" value="C:cytosol"/>
    <property type="evidence" value="ECO:0007669"/>
    <property type="project" value="TreeGrafter"/>
</dbReference>
<dbReference type="Gene3D" id="1.10.940.10">
    <property type="entry name" value="NusB-like"/>
    <property type="match status" value="1"/>
</dbReference>
<dbReference type="GO" id="GO:0006355">
    <property type="term" value="P:regulation of DNA-templated transcription"/>
    <property type="evidence" value="ECO:0007669"/>
    <property type="project" value="InterPro"/>
</dbReference>
<evidence type="ECO:0000256" key="5">
    <source>
        <dbReference type="ARBA" id="ARBA00022490"/>
    </source>
</evidence>
<evidence type="ECO:0000313" key="18">
    <source>
        <dbReference type="Proteomes" id="UP000218765"/>
    </source>
</evidence>
<dbReference type="SUPFAM" id="SSF53335">
    <property type="entry name" value="S-adenosyl-L-methionine-dependent methyltransferases"/>
    <property type="match status" value="1"/>
</dbReference>
<keyword evidence="7 14" id="KW-0489">Methyltransferase</keyword>
<dbReference type="SUPFAM" id="SSF48013">
    <property type="entry name" value="NusB-like"/>
    <property type="match status" value="1"/>
</dbReference>
<dbReference type="Gene3D" id="3.40.50.150">
    <property type="entry name" value="Vaccinia Virus protein VP39"/>
    <property type="match status" value="1"/>
</dbReference>
<reference evidence="17 18" key="1">
    <citation type="submission" date="2017-05" db="EMBL/GenBank/DDBJ databases">
        <title>Thiocyanate degradation by Thiohalobacter thiocyanaticus FOKN1.</title>
        <authorList>
            <person name="Oshiki M."/>
            <person name="Fukushima T."/>
            <person name="Kawano S."/>
            <person name="Nakagawa J."/>
        </authorList>
    </citation>
    <scope>NUCLEOTIDE SEQUENCE [LARGE SCALE GENOMIC DNA]</scope>
    <source>
        <strain evidence="17 18">FOKN1</strain>
    </source>
</reference>
<dbReference type="Gene3D" id="1.10.287.730">
    <property type="entry name" value="Helix hairpin bin"/>
    <property type="match status" value="1"/>
</dbReference>
<feature type="domain" description="SAM-dependent MTase RsmB/NOP-type" evidence="16">
    <location>
        <begin position="164"/>
        <end position="439"/>
    </location>
</feature>
<dbReference type="InterPro" id="IPR049560">
    <property type="entry name" value="MeTrfase_RsmB-F_NOP2_cat"/>
</dbReference>
<dbReference type="EMBL" id="AP018052">
    <property type="protein sequence ID" value="BAZ92757.1"/>
    <property type="molecule type" value="Genomic_DNA"/>
</dbReference>
<dbReference type="GO" id="GO:0070475">
    <property type="term" value="P:rRNA base methylation"/>
    <property type="evidence" value="ECO:0007669"/>
    <property type="project" value="TreeGrafter"/>
</dbReference>
<dbReference type="KEGG" id="ttc:FOKN1_0353"/>
<keyword evidence="9 14" id="KW-0949">S-adenosyl-L-methionine</keyword>
<dbReference type="PANTHER" id="PTHR22807">
    <property type="entry name" value="NOP2 YEAST -RELATED NOL1/NOP2/FMU SUN DOMAIN-CONTAINING"/>
    <property type="match status" value="1"/>
</dbReference>
<dbReference type="Pfam" id="PF01189">
    <property type="entry name" value="Methyltr_RsmB-F"/>
    <property type="match status" value="1"/>
</dbReference>
<dbReference type="InterPro" id="IPR018314">
    <property type="entry name" value="RsmB/NOL1/NOP2-like_CS"/>
</dbReference>
<dbReference type="NCBIfam" id="NF008149">
    <property type="entry name" value="PRK10901.1"/>
    <property type="match status" value="1"/>
</dbReference>
<name>A0A1Z4VMD3_9GAMM</name>
<dbReference type="RefSeq" id="WP_096364125.1">
    <property type="nucleotide sequence ID" value="NZ_AP018052.1"/>
</dbReference>
<dbReference type="Pfam" id="PF22458">
    <property type="entry name" value="RsmF-B_ferredox"/>
    <property type="match status" value="1"/>
</dbReference>
<dbReference type="AlphaFoldDB" id="A0A1Z4VMD3"/>
<keyword evidence="6" id="KW-0698">rRNA processing</keyword>
<comment type="catalytic activity">
    <reaction evidence="13">
        <text>cytidine(967) in 16S rRNA + S-adenosyl-L-methionine = 5-methylcytidine(967) in 16S rRNA + S-adenosyl-L-homocysteine + H(+)</text>
        <dbReference type="Rhea" id="RHEA:42748"/>
        <dbReference type="Rhea" id="RHEA-COMP:10219"/>
        <dbReference type="Rhea" id="RHEA-COMP:10220"/>
        <dbReference type="ChEBI" id="CHEBI:15378"/>
        <dbReference type="ChEBI" id="CHEBI:57856"/>
        <dbReference type="ChEBI" id="CHEBI:59789"/>
        <dbReference type="ChEBI" id="CHEBI:74483"/>
        <dbReference type="ChEBI" id="CHEBI:82748"/>
        <dbReference type="EC" id="2.1.1.176"/>
    </reaction>
</comment>
<evidence type="ECO:0000256" key="1">
    <source>
        <dbReference type="ARBA" id="ARBA00002724"/>
    </source>
</evidence>
<evidence type="ECO:0000259" key="16">
    <source>
        <dbReference type="PROSITE" id="PS51686"/>
    </source>
</evidence>
<feature type="binding site" evidence="14">
    <location>
        <position position="323"/>
    </location>
    <ligand>
        <name>S-adenosyl-L-methionine</name>
        <dbReference type="ChEBI" id="CHEBI:59789"/>
    </ligand>
</feature>
<sequence length="444" mass="48332">MTADASSRERAARALAAVSQGASLSSVLPAALEGLTAQDRGFTHELIYGGLRQYQRLEAILAGLLRQPLKPRDRDIHCLLLLGLYQLSALEVKPYAAVHATVEAARALGKAWAAKLINGVLRNYQRRASELEAQLQGDPSARYSHPAWLLARLQQDWPHDWEAIVEANNRQPPLSLRVNARHGDRAGYLERLAAAGIQAAPLAHTSHGIRLEQTATIDRLPGYAEGDFSVQDGAAQLAAPLLGLAPGQRVLDACAAPGGKTAHLLETEPALQELVAVELESDRLQRVRDNLDRLRLQARLVQGDVGRPQDWWDGAPFDRILLDAPCSATGVIRRHPDIKLHRRPADIDRLTRLQAGLLDAVWPLLRPGGRLLYVTCSVLRAENALQVDAFVQRCATARPAPIAADWGRADGAGRQLLPIVNGVDAAPMDGFYYACLEKAMDEAA</sequence>
<dbReference type="InterPro" id="IPR006027">
    <property type="entry name" value="NusB_RsmB_TIM44"/>
</dbReference>
<dbReference type="OrthoDB" id="9810297at2"/>
<feature type="coiled-coil region" evidence="15">
    <location>
        <begin position="277"/>
        <end position="304"/>
    </location>
</feature>
<evidence type="ECO:0000256" key="7">
    <source>
        <dbReference type="ARBA" id="ARBA00022603"/>
    </source>
</evidence>
<dbReference type="PROSITE" id="PS51686">
    <property type="entry name" value="SAM_MT_RSMB_NOP"/>
    <property type="match status" value="1"/>
</dbReference>
<accession>A0A1Z4VMD3</accession>
<evidence type="ECO:0000256" key="11">
    <source>
        <dbReference type="ARBA" id="ARBA00030399"/>
    </source>
</evidence>
<keyword evidence="5" id="KW-0963">Cytoplasm</keyword>
<dbReference type="GO" id="GO:0009383">
    <property type="term" value="F:rRNA (cytosine-C5-)-methyltransferase activity"/>
    <property type="evidence" value="ECO:0007669"/>
    <property type="project" value="TreeGrafter"/>
</dbReference>
<evidence type="ECO:0000256" key="15">
    <source>
        <dbReference type="SAM" id="Coils"/>
    </source>
</evidence>
<dbReference type="Pfam" id="PF01029">
    <property type="entry name" value="NusB"/>
    <property type="match status" value="1"/>
</dbReference>
<dbReference type="InterPro" id="IPR001678">
    <property type="entry name" value="MeTrfase_RsmB-F_NOP2_dom"/>
</dbReference>
<dbReference type="PRINTS" id="PR02008">
    <property type="entry name" value="RCMTFAMILY"/>
</dbReference>
<feature type="binding site" evidence="14">
    <location>
        <begin position="254"/>
        <end position="260"/>
    </location>
    <ligand>
        <name>S-adenosyl-L-methionine</name>
        <dbReference type="ChEBI" id="CHEBI:59789"/>
    </ligand>
</feature>
<evidence type="ECO:0000256" key="8">
    <source>
        <dbReference type="ARBA" id="ARBA00022679"/>
    </source>
</evidence>
<dbReference type="InterPro" id="IPR004573">
    <property type="entry name" value="rRNA_ssu_MeTfrase_B"/>
</dbReference>
<evidence type="ECO:0000313" key="17">
    <source>
        <dbReference type="EMBL" id="BAZ92757.1"/>
    </source>
</evidence>
<dbReference type="InterPro" id="IPR054728">
    <property type="entry name" value="RsmB-like_ferredoxin"/>
</dbReference>
<proteinExistence type="inferred from homology"/>
<comment type="subcellular location">
    <subcellularLocation>
        <location evidence="2">Cytoplasm</location>
    </subcellularLocation>
</comment>
<keyword evidence="10 14" id="KW-0694">RNA-binding</keyword>
<organism evidence="17 18">
    <name type="scientific">Thiohalobacter thiocyanaticus</name>
    <dbReference type="NCBI Taxonomy" id="585455"/>
    <lineage>
        <taxon>Bacteria</taxon>
        <taxon>Pseudomonadati</taxon>
        <taxon>Pseudomonadota</taxon>
        <taxon>Gammaproteobacteria</taxon>
        <taxon>Thiohalobacterales</taxon>
        <taxon>Thiohalobacteraceae</taxon>
        <taxon>Thiohalobacter</taxon>
    </lineage>
</organism>
<dbReference type="PROSITE" id="PS01153">
    <property type="entry name" value="NOL1_NOP2_SUN"/>
    <property type="match status" value="1"/>
</dbReference>
<evidence type="ECO:0000256" key="10">
    <source>
        <dbReference type="ARBA" id="ARBA00022884"/>
    </source>
</evidence>
<keyword evidence="18" id="KW-1185">Reference proteome</keyword>
<evidence type="ECO:0000256" key="6">
    <source>
        <dbReference type="ARBA" id="ARBA00022552"/>
    </source>
</evidence>
<dbReference type="Proteomes" id="UP000218765">
    <property type="component" value="Chromosome"/>
</dbReference>
<dbReference type="InterPro" id="IPR035926">
    <property type="entry name" value="NusB-like_sf"/>
</dbReference>
<dbReference type="FunFam" id="3.40.50.150:FF:000022">
    <property type="entry name" value="Ribosomal RNA small subunit methyltransferase B"/>
    <property type="match status" value="1"/>
</dbReference>
<dbReference type="InterPro" id="IPR023267">
    <property type="entry name" value="RCMT"/>
</dbReference>
<evidence type="ECO:0000256" key="14">
    <source>
        <dbReference type="PROSITE-ProRule" id="PRU01023"/>
    </source>
</evidence>
<feature type="active site" description="Nucleophile" evidence="14">
    <location>
        <position position="376"/>
    </location>
</feature>
<evidence type="ECO:0000256" key="12">
    <source>
        <dbReference type="ARBA" id="ARBA00031088"/>
    </source>
</evidence>
<dbReference type="PANTHER" id="PTHR22807:SF61">
    <property type="entry name" value="NOL1_NOP2_SUN FAMILY PROTEIN _ ANTITERMINATION NUSB DOMAIN-CONTAINING PROTEIN"/>
    <property type="match status" value="1"/>
</dbReference>
<dbReference type="Gene3D" id="3.30.70.1170">
    <property type="entry name" value="Sun protein, domain 3"/>
    <property type="match status" value="1"/>
</dbReference>
<keyword evidence="8 14" id="KW-0808">Transferase</keyword>
<dbReference type="EC" id="2.1.1.176" evidence="4"/>
<dbReference type="GO" id="GO:0003723">
    <property type="term" value="F:RNA binding"/>
    <property type="evidence" value="ECO:0007669"/>
    <property type="project" value="UniProtKB-UniRule"/>
</dbReference>
<gene>
    <name evidence="17" type="ORF">FOKN1_0353</name>
</gene>